<evidence type="ECO:0000256" key="1">
    <source>
        <dbReference type="SAM" id="MobiDB-lite"/>
    </source>
</evidence>
<sequence>MSQSCLLWLPERPWKPLLASRHPSSHLSAATAPQLGSPPPPTQARGRKRGRHARQMPERPRNRGPNRGRLVRPPGLTSRRECWGPRVGCVLEGAPQEPFPVPLSFEPGWW</sequence>
<gene>
    <name evidence="2" type="ORF">PAL_GLEAN10025359</name>
</gene>
<proteinExistence type="predicted"/>
<protein>
    <submittedName>
        <fullName evidence="2">Uncharacterized protein</fullName>
    </submittedName>
</protein>
<accession>L5JLG8</accession>
<feature type="compositionally biased region" description="Basic residues" evidence="1">
    <location>
        <begin position="45"/>
        <end position="54"/>
    </location>
</feature>
<feature type="region of interest" description="Disordered" evidence="1">
    <location>
        <begin position="19"/>
        <end position="77"/>
    </location>
</feature>
<keyword evidence="3" id="KW-1185">Reference proteome</keyword>
<dbReference type="InParanoid" id="L5JLG8"/>
<organism evidence="2 3">
    <name type="scientific">Pteropus alecto</name>
    <name type="common">Black flying fox</name>
    <dbReference type="NCBI Taxonomy" id="9402"/>
    <lineage>
        <taxon>Eukaryota</taxon>
        <taxon>Metazoa</taxon>
        <taxon>Chordata</taxon>
        <taxon>Craniata</taxon>
        <taxon>Vertebrata</taxon>
        <taxon>Euteleostomi</taxon>
        <taxon>Mammalia</taxon>
        <taxon>Eutheria</taxon>
        <taxon>Laurasiatheria</taxon>
        <taxon>Chiroptera</taxon>
        <taxon>Yinpterochiroptera</taxon>
        <taxon>Pteropodoidea</taxon>
        <taxon>Pteropodidae</taxon>
        <taxon>Pteropodinae</taxon>
        <taxon>Pteropus</taxon>
    </lineage>
</organism>
<evidence type="ECO:0000313" key="3">
    <source>
        <dbReference type="Proteomes" id="UP000010552"/>
    </source>
</evidence>
<dbReference type="EMBL" id="KB031158">
    <property type="protein sequence ID" value="ELK00239.1"/>
    <property type="molecule type" value="Genomic_DNA"/>
</dbReference>
<reference evidence="3" key="1">
    <citation type="journal article" date="2013" name="Science">
        <title>Comparative analysis of bat genomes provides insight into the evolution of flight and immunity.</title>
        <authorList>
            <person name="Zhang G."/>
            <person name="Cowled C."/>
            <person name="Shi Z."/>
            <person name="Huang Z."/>
            <person name="Bishop-Lilly K.A."/>
            <person name="Fang X."/>
            <person name="Wynne J.W."/>
            <person name="Xiong Z."/>
            <person name="Baker M.L."/>
            <person name="Zhao W."/>
            <person name="Tachedjian M."/>
            <person name="Zhu Y."/>
            <person name="Zhou P."/>
            <person name="Jiang X."/>
            <person name="Ng J."/>
            <person name="Yang L."/>
            <person name="Wu L."/>
            <person name="Xiao J."/>
            <person name="Feng Y."/>
            <person name="Chen Y."/>
            <person name="Sun X."/>
            <person name="Zhang Y."/>
            <person name="Marsh G.A."/>
            <person name="Crameri G."/>
            <person name="Broder C.C."/>
            <person name="Frey K.G."/>
            <person name="Wang L.F."/>
            <person name="Wang J."/>
        </authorList>
    </citation>
    <scope>NUCLEOTIDE SEQUENCE [LARGE SCALE GENOMIC DNA]</scope>
</reference>
<name>L5JLG8_PTEAL</name>
<evidence type="ECO:0000313" key="2">
    <source>
        <dbReference type="EMBL" id="ELK00239.1"/>
    </source>
</evidence>
<dbReference type="AlphaFoldDB" id="L5JLG8"/>
<dbReference type="Proteomes" id="UP000010552">
    <property type="component" value="Unassembled WGS sequence"/>
</dbReference>